<accession>A0A9P1C7H8</accession>
<dbReference type="InterPro" id="IPR017941">
    <property type="entry name" value="Rieske_2Fe-2S"/>
</dbReference>
<name>A0A9P1C7H8_9DINO</name>
<feature type="domain" description="Rieske" evidence="10">
    <location>
        <begin position="83"/>
        <end position="195"/>
    </location>
</feature>
<dbReference type="PANTHER" id="PTHR21266:SF32">
    <property type="entry name" value="CHOLESTEROL 7-DESATURASE NVD"/>
    <property type="match status" value="1"/>
</dbReference>
<comment type="subcellular location">
    <subcellularLocation>
        <location evidence="1">Membrane</location>
    </subcellularLocation>
</comment>
<sequence length="582" mass="63770">MLSVSPLAPVSIPSHLAPGLQPSAHTSSASSAGCRWPSSAVGLLGAVGVARSRRKAVVTGVERKSKVARAPKPKASFNWEKQWYPVLPLSMLEGSGPEPIKLLNKDLVLWKDGDGEWRCNSGICPHRLAPLAHGRVNSDGQLMCRFHGWCFKGNGSCSKVPMAEGDEEAKARLLGQERSKLASYPTKIKKGLLFVWPHAGSEKEALGKDPFVPEELSESPNWSCFDVPAGWRVWLEQSWDPSHAPFLHQYALPNFAPEYASAMEPFQIQDLGDEGLKVSHGGYMQSNMGMKADRRFMPPCANSTSYLYPDGRIIGFNFYFIPTEPGKVRQITTSYFVPSKDEESKQKSNLSGNMMQMSKVVLKGRSLGSAETKVRRSWVTSALAWSQERWPELGRIRRGLAAWKLLQGLLGDQDNTILSFQDSVGLPAVQHGQLRQPRVSEKYGGPASEYLLETNADALVARFGAWIAERGGGPFGSLKKDPEPVDQQMVFDRWMAHTSFSKDAQAALSFLSRLSDIAERLVAWSCLAAAAALALGLVRLAALPLLGAALGSWGAKKARRKAQGFLSALPLPPALPKRKLWE</sequence>
<keyword evidence="13" id="KW-1185">Reference proteome</keyword>
<dbReference type="Pfam" id="PF00355">
    <property type="entry name" value="Rieske"/>
    <property type="match status" value="1"/>
</dbReference>
<proteinExistence type="predicted"/>
<dbReference type="GO" id="GO:0005737">
    <property type="term" value="C:cytoplasm"/>
    <property type="evidence" value="ECO:0007669"/>
    <property type="project" value="TreeGrafter"/>
</dbReference>
<dbReference type="AlphaFoldDB" id="A0A9P1C7H8"/>
<evidence type="ECO:0000313" key="11">
    <source>
        <dbReference type="EMBL" id="CAI3986113.1"/>
    </source>
</evidence>
<reference evidence="11" key="1">
    <citation type="submission" date="2022-10" db="EMBL/GenBank/DDBJ databases">
        <authorList>
            <person name="Chen Y."/>
            <person name="Dougan E. K."/>
            <person name="Chan C."/>
            <person name="Rhodes N."/>
            <person name="Thang M."/>
        </authorList>
    </citation>
    <scope>NUCLEOTIDE SEQUENCE</scope>
</reference>
<dbReference type="GO" id="GO:0016020">
    <property type="term" value="C:membrane"/>
    <property type="evidence" value="ECO:0007669"/>
    <property type="project" value="UniProtKB-SubCell"/>
</dbReference>
<evidence type="ECO:0000256" key="2">
    <source>
        <dbReference type="ARBA" id="ARBA00022692"/>
    </source>
</evidence>
<dbReference type="PANTHER" id="PTHR21266">
    <property type="entry name" value="IRON-SULFUR DOMAIN CONTAINING PROTEIN"/>
    <property type="match status" value="1"/>
</dbReference>
<evidence type="ECO:0000313" key="13">
    <source>
        <dbReference type="Proteomes" id="UP001152797"/>
    </source>
</evidence>
<dbReference type="GO" id="GO:0051537">
    <property type="term" value="F:2 iron, 2 sulfur cluster binding"/>
    <property type="evidence" value="ECO:0007669"/>
    <property type="project" value="UniProtKB-KW"/>
</dbReference>
<evidence type="ECO:0000256" key="3">
    <source>
        <dbReference type="ARBA" id="ARBA00022714"/>
    </source>
</evidence>
<keyword evidence="4" id="KW-0479">Metal-binding</keyword>
<dbReference type="InterPro" id="IPR050584">
    <property type="entry name" value="Cholesterol_7-desaturase"/>
</dbReference>
<organism evidence="11">
    <name type="scientific">Cladocopium goreaui</name>
    <dbReference type="NCBI Taxonomy" id="2562237"/>
    <lineage>
        <taxon>Eukaryota</taxon>
        <taxon>Sar</taxon>
        <taxon>Alveolata</taxon>
        <taxon>Dinophyceae</taxon>
        <taxon>Suessiales</taxon>
        <taxon>Symbiodiniaceae</taxon>
        <taxon>Cladocopium</taxon>
    </lineage>
</organism>
<evidence type="ECO:0000256" key="4">
    <source>
        <dbReference type="ARBA" id="ARBA00022723"/>
    </source>
</evidence>
<evidence type="ECO:0000256" key="5">
    <source>
        <dbReference type="ARBA" id="ARBA00022989"/>
    </source>
</evidence>
<dbReference type="Gene3D" id="2.102.10.10">
    <property type="entry name" value="Rieske [2Fe-2S] iron-sulphur domain"/>
    <property type="match status" value="1"/>
</dbReference>
<dbReference type="EMBL" id="CAMXCT010001046">
    <property type="protein sequence ID" value="CAI3986113.1"/>
    <property type="molecule type" value="Genomic_DNA"/>
</dbReference>
<keyword evidence="5" id="KW-1133">Transmembrane helix</keyword>
<evidence type="ECO:0000256" key="8">
    <source>
        <dbReference type="ARBA" id="ARBA00023014"/>
    </source>
</evidence>
<dbReference type="SUPFAM" id="SSF55961">
    <property type="entry name" value="Bet v1-like"/>
    <property type="match status" value="1"/>
</dbReference>
<evidence type="ECO:0000313" key="12">
    <source>
        <dbReference type="EMBL" id="CAL4773425.1"/>
    </source>
</evidence>
<dbReference type="InterPro" id="IPR036922">
    <property type="entry name" value="Rieske_2Fe-2S_sf"/>
</dbReference>
<evidence type="ECO:0000259" key="10">
    <source>
        <dbReference type="PROSITE" id="PS51296"/>
    </source>
</evidence>
<evidence type="ECO:0000256" key="1">
    <source>
        <dbReference type="ARBA" id="ARBA00004370"/>
    </source>
</evidence>
<dbReference type="GO" id="GO:0046872">
    <property type="term" value="F:metal ion binding"/>
    <property type="evidence" value="ECO:0007669"/>
    <property type="project" value="UniProtKB-KW"/>
</dbReference>
<keyword evidence="2" id="KW-0812">Transmembrane</keyword>
<keyword evidence="8" id="KW-0411">Iron-sulfur</keyword>
<keyword evidence="7" id="KW-0408">Iron</keyword>
<dbReference type="Proteomes" id="UP001152797">
    <property type="component" value="Unassembled WGS sequence"/>
</dbReference>
<gene>
    <name evidence="11" type="ORF">C1SCF055_LOCUS13490</name>
</gene>
<reference evidence="12 13" key="2">
    <citation type="submission" date="2024-05" db="EMBL/GenBank/DDBJ databases">
        <authorList>
            <person name="Chen Y."/>
            <person name="Shah S."/>
            <person name="Dougan E. K."/>
            <person name="Thang M."/>
            <person name="Chan C."/>
        </authorList>
    </citation>
    <scope>NUCLEOTIDE SEQUENCE [LARGE SCALE GENOMIC DNA]</scope>
</reference>
<dbReference type="EMBL" id="CAMXCT020001046">
    <property type="protein sequence ID" value="CAL1139488.1"/>
    <property type="molecule type" value="Genomic_DNA"/>
</dbReference>
<evidence type="ECO:0000256" key="9">
    <source>
        <dbReference type="ARBA" id="ARBA00023136"/>
    </source>
</evidence>
<dbReference type="OrthoDB" id="426882at2759"/>
<dbReference type="PROSITE" id="PS51296">
    <property type="entry name" value="RIESKE"/>
    <property type="match status" value="1"/>
</dbReference>
<evidence type="ECO:0000256" key="7">
    <source>
        <dbReference type="ARBA" id="ARBA00023004"/>
    </source>
</evidence>
<dbReference type="GO" id="GO:0016491">
    <property type="term" value="F:oxidoreductase activity"/>
    <property type="evidence" value="ECO:0007669"/>
    <property type="project" value="UniProtKB-KW"/>
</dbReference>
<keyword evidence="3" id="KW-0001">2Fe-2S</keyword>
<evidence type="ECO:0000256" key="6">
    <source>
        <dbReference type="ARBA" id="ARBA00023002"/>
    </source>
</evidence>
<comment type="caution">
    <text evidence="11">The sequence shown here is derived from an EMBL/GenBank/DDBJ whole genome shotgun (WGS) entry which is preliminary data.</text>
</comment>
<keyword evidence="6" id="KW-0560">Oxidoreductase</keyword>
<protein>
    <submittedName>
        <fullName evidence="12">Pheophorbide a oxygenase, chloroplastic</fullName>
    </submittedName>
</protein>
<dbReference type="SUPFAM" id="SSF50022">
    <property type="entry name" value="ISP domain"/>
    <property type="match status" value="1"/>
</dbReference>
<keyword evidence="9" id="KW-0472">Membrane</keyword>
<dbReference type="EMBL" id="CAMXCT030001046">
    <property type="protein sequence ID" value="CAL4773425.1"/>
    <property type="molecule type" value="Genomic_DNA"/>
</dbReference>